<evidence type="ECO:0000313" key="3">
    <source>
        <dbReference type="Proteomes" id="UP000325395"/>
    </source>
</evidence>
<sequence>MKFNLIVFFFFILSLVSASPVAEAHEVDGLEARDADVYEEGLYERDSTVEHFKRTCNQQEPRCESGHWDSKSCKCHGKCAISLTTVANPGTGTGTAANARAEGVTTSSLTAKTGTGIIASAEISVIMQIITASLGTGIGTAVAAGVKSVTTSSLTVKTGTGIIVSAEMSVIKQIITASLGTGIGTAVAAGAKGATTSSLTAITGTGIVASAGTRPSAVLLCFKHPKLTKGLLLGAALLAMLRPIEELLFSEVLGMEVGKA</sequence>
<feature type="signal peptide" evidence="1">
    <location>
        <begin position="1"/>
        <end position="18"/>
    </location>
</feature>
<name>A0ABQ6W4B8_9EURO</name>
<evidence type="ECO:0000313" key="2">
    <source>
        <dbReference type="EMBL" id="KAE8411956.1"/>
    </source>
</evidence>
<keyword evidence="3" id="KW-1185">Reference proteome</keyword>
<protein>
    <submittedName>
        <fullName evidence="2">Uncharacterized protein</fullName>
    </submittedName>
</protein>
<proteinExistence type="predicted"/>
<gene>
    <name evidence="2" type="ORF">BDV36DRAFT_301341</name>
</gene>
<accession>A0ABQ6W4B8</accession>
<keyword evidence="1" id="KW-0732">Signal</keyword>
<organism evidence="2 3">
    <name type="scientific">Aspergillus pseudocaelatus</name>
    <dbReference type="NCBI Taxonomy" id="1825620"/>
    <lineage>
        <taxon>Eukaryota</taxon>
        <taxon>Fungi</taxon>
        <taxon>Dikarya</taxon>
        <taxon>Ascomycota</taxon>
        <taxon>Pezizomycotina</taxon>
        <taxon>Eurotiomycetes</taxon>
        <taxon>Eurotiomycetidae</taxon>
        <taxon>Eurotiales</taxon>
        <taxon>Aspergillaceae</taxon>
        <taxon>Aspergillus</taxon>
        <taxon>Aspergillus subgen. Circumdati</taxon>
    </lineage>
</organism>
<dbReference type="Proteomes" id="UP000325395">
    <property type="component" value="Unassembled WGS sequence"/>
</dbReference>
<reference evidence="2 3" key="1">
    <citation type="submission" date="2019-04" db="EMBL/GenBank/DDBJ databases">
        <authorList>
            <consortium name="DOE Joint Genome Institute"/>
            <person name="Mondo S."/>
            <person name="Kjaerbolling I."/>
            <person name="Vesth T."/>
            <person name="Frisvad J.C."/>
            <person name="Nybo J.L."/>
            <person name="Theobald S."/>
            <person name="Kildgaard S."/>
            <person name="Isbrandt T."/>
            <person name="Kuo A."/>
            <person name="Sato A."/>
            <person name="Lyhne E.K."/>
            <person name="Kogle M.E."/>
            <person name="Wiebenga A."/>
            <person name="Kun R.S."/>
            <person name="Lubbers R.J."/>
            <person name="Makela M.R."/>
            <person name="Barry K."/>
            <person name="Chovatia M."/>
            <person name="Clum A."/>
            <person name="Daum C."/>
            <person name="Haridas S."/>
            <person name="He G."/>
            <person name="LaButti K."/>
            <person name="Lipzen A."/>
            <person name="Riley R."/>
            <person name="Salamov A."/>
            <person name="Simmons B.A."/>
            <person name="Magnuson J.K."/>
            <person name="Henrissat B."/>
            <person name="Mortensen U.H."/>
            <person name="Larsen T.O."/>
            <person name="Devries R.P."/>
            <person name="Grigoriev I.V."/>
            <person name="Machida M."/>
            <person name="Baker S.E."/>
            <person name="Andersen M.R."/>
            <person name="Cantor M.N."/>
            <person name="Hua S.X."/>
        </authorList>
    </citation>
    <scope>NUCLEOTIDE SEQUENCE [LARGE SCALE GENOMIC DNA]</scope>
    <source>
        <strain evidence="2 3">CBS 117616</strain>
    </source>
</reference>
<evidence type="ECO:0000256" key="1">
    <source>
        <dbReference type="SAM" id="SignalP"/>
    </source>
</evidence>
<dbReference type="EMBL" id="ML735852">
    <property type="protein sequence ID" value="KAE8411956.1"/>
    <property type="molecule type" value="Genomic_DNA"/>
</dbReference>
<feature type="chain" id="PRO_5046459522" evidence="1">
    <location>
        <begin position="19"/>
        <end position="260"/>
    </location>
</feature>